<feature type="compositionally biased region" description="Polar residues" evidence="1">
    <location>
        <begin position="194"/>
        <end position="203"/>
    </location>
</feature>
<evidence type="ECO:0000313" key="3">
    <source>
        <dbReference type="Proteomes" id="UP001344632"/>
    </source>
</evidence>
<dbReference type="Proteomes" id="UP001344632">
    <property type="component" value="Unassembled WGS sequence"/>
</dbReference>
<evidence type="ECO:0000313" key="2">
    <source>
        <dbReference type="EMBL" id="MEC0243565.1"/>
    </source>
</evidence>
<reference evidence="2 3" key="1">
    <citation type="submission" date="2023-03" db="EMBL/GenBank/DDBJ databases">
        <title>Bacillus Genome Sequencing.</title>
        <authorList>
            <person name="Dunlap C."/>
        </authorList>
    </citation>
    <scope>NUCLEOTIDE SEQUENCE [LARGE SCALE GENOMIC DNA]</scope>
    <source>
        <strain evidence="2 3">BD-525</strain>
    </source>
</reference>
<proteinExistence type="predicted"/>
<gene>
    <name evidence="2" type="ORF">P4H66_27475</name>
</gene>
<feature type="region of interest" description="Disordered" evidence="1">
    <location>
        <begin position="190"/>
        <end position="209"/>
    </location>
</feature>
<evidence type="ECO:0008006" key="4">
    <source>
        <dbReference type="Google" id="ProtNLM"/>
    </source>
</evidence>
<comment type="caution">
    <text evidence="2">The sequence shown here is derived from an EMBL/GenBank/DDBJ whole genome shotgun (WGS) entry which is preliminary data.</text>
</comment>
<protein>
    <recommendedName>
        <fullName evidence="4">Lipoprotein</fullName>
    </recommendedName>
</protein>
<keyword evidence="3" id="KW-1185">Reference proteome</keyword>
<dbReference type="RefSeq" id="WP_326091269.1">
    <property type="nucleotide sequence ID" value="NZ_JARLKZ010000023.1"/>
</dbReference>
<accession>A0ABU6GXX0</accession>
<dbReference type="EMBL" id="JARLKZ010000023">
    <property type="protein sequence ID" value="MEC0243565.1"/>
    <property type="molecule type" value="Genomic_DNA"/>
</dbReference>
<sequence>MMKKREICRGMAALLWMSIYLTGCSLLQNDRNPEEWFKQTLGGLAGKDSFTFNGEAAVRTQSQKGFRESLSYEGRLTEHDKLTIRSMLPSQPAEVKTSKPLNIKNVHAAESGFRRQDGQWVHLFSEGSTTLNSSLARFNPLAQLDAVSRLPKQMKEASGAARGTKVLRIELEPAAARQWLSEQLEAEMGKIRQQADTGEQAGSAQEKRQLADVWNKGDAQLKQMLDHSEVGMVYYLTIDKKTGFPVKLSSESVIRYLNLHNQEEEETLVNDVSFNP</sequence>
<organism evidence="2 3">
    <name type="scientific">Paenibacillus dokdonensis</name>
    <dbReference type="NCBI Taxonomy" id="2567944"/>
    <lineage>
        <taxon>Bacteria</taxon>
        <taxon>Bacillati</taxon>
        <taxon>Bacillota</taxon>
        <taxon>Bacilli</taxon>
        <taxon>Bacillales</taxon>
        <taxon>Paenibacillaceae</taxon>
        <taxon>Paenibacillus</taxon>
    </lineage>
</organism>
<evidence type="ECO:0000256" key="1">
    <source>
        <dbReference type="SAM" id="MobiDB-lite"/>
    </source>
</evidence>
<name>A0ABU6GXX0_9BACL</name>